<dbReference type="OrthoDB" id="845740at2"/>
<gene>
    <name evidence="3" type="ORF">SAMN05216464_11632</name>
</gene>
<dbReference type="AlphaFoldDB" id="A0A1G7K8C3"/>
<evidence type="ECO:0000256" key="1">
    <source>
        <dbReference type="SAM" id="Phobius"/>
    </source>
</evidence>
<keyword evidence="1" id="KW-1133">Transmembrane helix</keyword>
<feature type="transmembrane region" description="Helical" evidence="1">
    <location>
        <begin position="44"/>
        <end position="61"/>
    </location>
</feature>
<keyword evidence="4" id="KW-1185">Reference proteome</keyword>
<keyword evidence="1" id="KW-0472">Membrane</keyword>
<dbReference type="STRING" id="1391627.SAMN05216464_11632"/>
<reference evidence="3 4" key="1">
    <citation type="submission" date="2016-10" db="EMBL/GenBank/DDBJ databases">
        <authorList>
            <person name="de Groot N.N."/>
        </authorList>
    </citation>
    <scope>NUCLEOTIDE SEQUENCE [LARGE SCALE GENOMIC DNA]</scope>
    <source>
        <strain evidence="3 4">47C3B</strain>
    </source>
</reference>
<organism evidence="3 4">
    <name type="scientific">Mucilaginibacter pineti</name>
    <dbReference type="NCBI Taxonomy" id="1391627"/>
    <lineage>
        <taxon>Bacteria</taxon>
        <taxon>Pseudomonadati</taxon>
        <taxon>Bacteroidota</taxon>
        <taxon>Sphingobacteriia</taxon>
        <taxon>Sphingobacteriales</taxon>
        <taxon>Sphingobacteriaceae</taxon>
        <taxon>Mucilaginibacter</taxon>
    </lineage>
</organism>
<feature type="transmembrane region" description="Helical" evidence="1">
    <location>
        <begin position="12"/>
        <end position="38"/>
    </location>
</feature>
<accession>A0A1G7K8C3</accession>
<evidence type="ECO:0000313" key="3">
    <source>
        <dbReference type="EMBL" id="SDF33415.1"/>
    </source>
</evidence>
<dbReference type="InterPro" id="IPR002881">
    <property type="entry name" value="DUF58"/>
</dbReference>
<evidence type="ECO:0000313" key="4">
    <source>
        <dbReference type="Proteomes" id="UP000199072"/>
    </source>
</evidence>
<dbReference type="PANTHER" id="PTHR33608">
    <property type="entry name" value="BLL2464 PROTEIN"/>
    <property type="match status" value="1"/>
</dbReference>
<feature type="domain" description="DUF58" evidence="2">
    <location>
        <begin position="208"/>
        <end position="350"/>
    </location>
</feature>
<dbReference type="PANTHER" id="PTHR33608:SF3">
    <property type="entry name" value="SLR2013 PROTEIN"/>
    <property type="match status" value="1"/>
</dbReference>
<evidence type="ECO:0000259" key="2">
    <source>
        <dbReference type="Pfam" id="PF01882"/>
    </source>
</evidence>
<name>A0A1G7K8C3_9SPHI</name>
<dbReference type="EMBL" id="FNAI01000016">
    <property type="protein sequence ID" value="SDF33415.1"/>
    <property type="molecule type" value="Genomic_DNA"/>
</dbReference>
<proteinExistence type="predicted"/>
<dbReference type="RefSeq" id="WP_091154597.1">
    <property type="nucleotide sequence ID" value="NZ_FNAI01000016.1"/>
</dbReference>
<dbReference type="Pfam" id="PF01882">
    <property type="entry name" value="DUF58"/>
    <property type="match status" value="1"/>
</dbReference>
<sequence length="448" mass="52399">MKKIVGLLYKNLFLTNRFFAGLTLCVVLFLLAFFFPWMGIIPELVFWTLLTLILIDLLLLYKTAKGVFAKRHAPERLSNSDENDLGIYIENWYSFNINVGIIDEIPFQFQKRDVWFKSTLKPRERKLINYVLRPTKRGEYEFGNIRVYVKSPLGFISRRYNFEQTEMLPVYPSFLQMRKYELMAISNRLTDIGIKKMRRIGHSLEFEQVKNYVAGDDYRTINWKATARQGNLMVNSYTDEKSQHVYCVIDKSRAMKMPFEGLSLLDYAINASLVLSNVALLKEDKAGLITVAEKIGAVIPADRRPTQMNKILEVLYREKTRYLETNMELLYSTIRGVIKQRSLVVFFTNYESLPALERQLPFLKRIARFHLLLVVFFENTELKKLSEQPATDVEGIYIKTIAEKFAYDKKLIVKELTKYGIQSILTSPQNLTINTINRYLEIKARQKI</sequence>
<keyword evidence="1" id="KW-0812">Transmembrane</keyword>
<protein>
    <submittedName>
        <fullName evidence="3">Uncharacterized conserved protein, DUF58 family, contains vWF domain</fullName>
    </submittedName>
</protein>
<dbReference type="Proteomes" id="UP000199072">
    <property type="component" value="Unassembled WGS sequence"/>
</dbReference>